<dbReference type="EMBL" id="CCKQ01004939">
    <property type="protein sequence ID" value="CDW76089.1"/>
    <property type="molecule type" value="Genomic_DNA"/>
</dbReference>
<dbReference type="InParanoid" id="A0A078A5P8"/>
<feature type="region of interest" description="Disordered" evidence="1">
    <location>
        <begin position="106"/>
        <end position="127"/>
    </location>
</feature>
<evidence type="ECO:0000256" key="1">
    <source>
        <dbReference type="SAM" id="MobiDB-lite"/>
    </source>
</evidence>
<dbReference type="AlphaFoldDB" id="A0A078A5P8"/>
<sequence>MIAQTMPKSLENIRIKVYSEKSGVWNQGKVIKFLENSRRFKVEFENEKEQRIDLTKVYFVINSEPIKQSSSTLLPIKKDSNKYKSQVVKLSCSNKLLGKSSNKILGKRPSKQKIQKNSKVSGKSLSSKRSKFSMKDIAIDPRIDDLLENEILMADCQWQIAEIEGIQILSMEISESIFDEDTIFIQQTLQQEEIKTDKRQNFDNQDLYQFSLNQGNDQIQQDSEEQQILDQYQSFEEDELNDEDSISIIQEQNSNQQPKEMFKQQIYTEPLAGFTIQDSDCKLQKEQEQNPEESQILKDHSKFRNPQEMMEHLLGGRAKHQQIPFFTELIPDFDFEMFFSDTMKVFYKQYEDDYKICSCSSCDKLQYPILINKDKDPNSFKGLHAIYLSQFINQQQDAASKLEDQRQNLQDEKINNIRVMFY</sequence>
<dbReference type="Proteomes" id="UP000039865">
    <property type="component" value="Unassembled WGS sequence"/>
</dbReference>
<protein>
    <submittedName>
        <fullName evidence="2">Uncharacterized protein</fullName>
    </submittedName>
</protein>
<keyword evidence="3" id="KW-1185">Reference proteome</keyword>
<organism evidence="2 3">
    <name type="scientific">Stylonychia lemnae</name>
    <name type="common">Ciliate</name>
    <dbReference type="NCBI Taxonomy" id="5949"/>
    <lineage>
        <taxon>Eukaryota</taxon>
        <taxon>Sar</taxon>
        <taxon>Alveolata</taxon>
        <taxon>Ciliophora</taxon>
        <taxon>Intramacronucleata</taxon>
        <taxon>Spirotrichea</taxon>
        <taxon>Stichotrichia</taxon>
        <taxon>Sporadotrichida</taxon>
        <taxon>Oxytrichidae</taxon>
        <taxon>Stylonychinae</taxon>
        <taxon>Stylonychia</taxon>
    </lineage>
</organism>
<name>A0A078A5P8_STYLE</name>
<feature type="compositionally biased region" description="Basic residues" evidence="1">
    <location>
        <begin position="106"/>
        <end position="116"/>
    </location>
</feature>
<evidence type="ECO:0000313" key="2">
    <source>
        <dbReference type="EMBL" id="CDW76089.1"/>
    </source>
</evidence>
<accession>A0A078A5P8</accession>
<proteinExistence type="predicted"/>
<reference evidence="2 3" key="1">
    <citation type="submission" date="2014-06" db="EMBL/GenBank/DDBJ databases">
        <authorList>
            <person name="Swart Estienne"/>
        </authorList>
    </citation>
    <scope>NUCLEOTIDE SEQUENCE [LARGE SCALE GENOMIC DNA]</scope>
    <source>
        <strain evidence="2 3">130c</strain>
    </source>
</reference>
<gene>
    <name evidence="2" type="primary">Contig11446.g12245</name>
    <name evidence="2" type="ORF">STYLEM_5085</name>
</gene>
<dbReference type="OrthoDB" id="200660at2759"/>
<evidence type="ECO:0000313" key="3">
    <source>
        <dbReference type="Proteomes" id="UP000039865"/>
    </source>
</evidence>